<evidence type="ECO:0000313" key="1">
    <source>
        <dbReference type="EMBL" id="MBN2067547.1"/>
    </source>
</evidence>
<reference evidence="1" key="1">
    <citation type="submission" date="2021-01" db="EMBL/GenBank/DDBJ databases">
        <title>Active Sulfur Cycling in an Early Earth Analoge.</title>
        <authorList>
            <person name="Hahn C.R."/>
            <person name="Youssef N.H."/>
            <person name="Elshahed M."/>
        </authorList>
    </citation>
    <scope>NUCLEOTIDE SEQUENCE</scope>
    <source>
        <strain evidence="1">Zod_Metabat.1151</strain>
    </source>
</reference>
<dbReference type="EMBL" id="JAFGDB010000062">
    <property type="protein sequence ID" value="MBN2067547.1"/>
    <property type="molecule type" value="Genomic_DNA"/>
</dbReference>
<accession>A0A939C905</accession>
<gene>
    <name evidence="1" type="ORF">JW744_03705</name>
</gene>
<sequence length="142" mass="15853">MKVFLVSDSKTGINFFPELAGLLEKQVAGLRCQPVFVPFPEDVPAAVSKVVNEADLVFVFVLYAEKDFKIEALLSKLIDLEMNSKAKIVKAIEESDVEGLNEMQLSLEKQQLAKKWSKFILDCLFNPGSFKPKENARGGLPF</sequence>
<evidence type="ECO:0000313" key="2">
    <source>
        <dbReference type="Proteomes" id="UP000809243"/>
    </source>
</evidence>
<protein>
    <submittedName>
        <fullName evidence="1">Uncharacterized protein</fullName>
    </submittedName>
</protein>
<proteinExistence type="predicted"/>
<name>A0A939C905_9ARCH</name>
<organism evidence="1 2">
    <name type="scientific">Candidatus Iainarchaeum sp</name>
    <dbReference type="NCBI Taxonomy" id="3101447"/>
    <lineage>
        <taxon>Archaea</taxon>
        <taxon>Candidatus Iainarchaeota</taxon>
        <taxon>Candidatus Iainarchaeia</taxon>
        <taxon>Candidatus Iainarchaeales</taxon>
        <taxon>Candidatus Iainarchaeaceae</taxon>
        <taxon>Candidatus Iainarchaeum</taxon>
    </lineage>
</organism>
<dbReference type="Proteomes" id="UP000809243">
    <property type="component" value="Unassembled WGS sequence"/>
</dbReference>
<comment type="caution">
    <text evidence="1">The sequence shown here is derived from an EMBL/GenBank/DDBJ whole genome shotgun (WGS) entry which is preliminary data.</text>
</comment>
<dbReference type="AlphaFoldDB" id="A0A939C905"/>